<evidence type="ECO:0000313" key="4">
    <source>
        <dbReference type="Proteomes" id="UP000646827"/>
    </source>
</evidence>
<name>A0A8H7VFV0_9FUNG</name>
<keyword evidence="1" id="KW-0233">DNA recombination</keyword>
<protein>
    <recommendedName>
        <fullName evidence="5">Tyr recombinase domain-containing protein</fullName>
    </recommendedName>
</protein>
<dbReference type="GO" id="GO:0003677">
    <property type="term" value="F:DNA binding"/>
    <property type="evidence" value="ECO:0007669"/>
    <property type="project" value="InterPro"/>
</dbReference>
<dbReference type="EMBL" id="JAEPRB010000707">
    <property type="protein sequence ID" value="KAG2212979.1"/>
    <property type="molecule type" value="Genomic_DNA"/>
</dbReference>
<dbReference type="InterPro" id="IPR013762">
    <property type="entry name" value="Integrase-like_cat_sf"/>
</dbReference>
<gene>
    <name evidence="3" type="ORF">INT45_005487</name>
</gene>
<keyword evidence="4" id="KW-1185">Reference proteome</keyword>
<evidence type="ECO:0000313" key="3">
    <source>
        <dbReference type="EMBL" id="KAG2212979.1"/>
    </source>
</evidence>
<dbReference type="Proteomes" id="UP000646827">
    <property type="component" value="Unassembled WGS sequence"/>
</dbReference>
<evidence type="ECO:0008006" key="5">
    <source>
        <dbReference type="Google" id="ProtNLM"/>
    </source>
</evidence>
<dbReference type="Gene3D" id="1.10.443.10">
    <property type="entry name" value="Intergrase catalytic core"/>
    <property type="match status" value="1"/>
</dbReference>
<dbReference type="AlphaFoldDB" id="A0A8H7VFV0"/>
<evidence type="ECO:0000256" key="1">
    <source>
        <dbReference type="ARBA" id="ARBA00023172"/>
    </source>
</evidence>
<reference evidence="3 4" key="1">
    <citation type="submission" date="2020-12" db="EMBL/GenBank/DDBJ databases">
        <title>Metabolic potential, ecology and presence of endohyphal bacteria is reflected in genomic diversity of Mucoromycotina.</title>
        <authorList>
            <person name="Muszewska A."/>
            <person name="Okrasinska A."/>
            <person name="Steczkiewicz K."/>
            <person name="Drgas O."/>
            <person name="Orlowska M."/>
            <person name="Perlinska-Lenart U."/>
            <person name="Aleksandrzak-Piekarczyk T."/>
            <person name="Szatraj K."/>
            <person name="Zielenkiewicz U."/>
            <person name="Pilsyk S."/>
            <person name="Malc E."/>
            <person name="Mieczkowski P."/>
            <person name="Kruszewska J.S."/>
            <person name="Biernat P."/>
            <person name="Pawlowska J."/>
        </authorList>
    </citation>
    <scope>NUCLEOTIDE SEQUENCE [LARGE SCALE GENOMIC DNA]</scope>
    <source>
        <strain evidence="3 4">CBS 142.35</strain>
    </source>
</reference>
<dbReference type="OrthoDB" id="5588333at2759"/>
<dbReference type="InterPro" id="IPR011010">
    <property type="entry name" value="DNA_brk_join_enz"/>
</dbReference>
<evidence type="ECO:0000256" key="2">
    <source>
        <dbReference type="SAM" id="MobiDB-lite"/>
    </source>
</evidence>
<feature type="region of interest" description="Disordered" evidence="2">
    <location>
        <begin position="49"/>
        <end position="71"/>
    </location>
</feature>
<dbReference type="PANTHER" id="PTHR35617">
    <property type="entry name" value="PHAGE_INTEGRASE DOMAIN-CONTAINING PROTEIN"/>
    <property type="match status" value="1"/>
</dbReference>
<comment type="caution">
    <text evidence="3">The sequence shown here is derived from an EMBL/GenBank/DDBJ whole genome shotgun (WGS) entry which is preliminary data.</text>
</comment>
<sequence>MLGNPRCGFVCRSDKPSSSSICVIETGPSGMGNECIQPLLAHLLEPIHSPAIEPNTPNSPEDSTRTDHHHSSSPVLAECDLVSSSAIPGHRSSHHLVSTSSHTNDFSFHMMALDKSELETLCVATLRRRYQLLGFSPLMGRHFAIDLNQYTTIQLIEFLQLASDSGFAPGTINLFRWAVTAFHVDPSTLSKSKELYQFLSCIKKAAPPISLTKSPVDLTPSFTFLHSIPSNTSTLLNSLSKKCAFLLAAAAFLRPSDLHRISLPDCSVDEDSHLHLIIVAPKETRQGRRINKDLVLLPLLDDVDLCPVATFEALVAHPGRSSSQFLFINSRHTDQPLAVTTLSTYIRSVLKLSPTASLNGSRLPSVRSVASDKALRNSVSLDDVLLMGNWSSSSVFNNHY</sequence>
<proteinExistence type="predicted"/>
<accession>A0A8H7VFV0</accession>
<dbReference type="PANTHER" id="PTHR35617:SF3">
    <property type="entry name" value="CORE-BINDING (CB) DOMAIN-CONTAINING PROTEIN"/>
    <property type="match status" value="1"/>
</dbReference>
<dbReference type="GO" id="GO:0006310">
    <property type="term" value="P:DNA recombination"/>
    <property type="evidence" value="ECO:0007669"/>
    <property type="project" value="UniProtKB-KW"/>
</dbReference>
<dbReference type="SUPFAM" id="SSF56349">
    <property type="entry name" value="DNA breaking-rejoining enzymes"/>
    <property type="match status" value="1"/>
</dbReference>
<dbReference type="GO" id="GO:0015074">
    <property type="term" value="P:DNA integration"/>
    <property type="evidence" value="ECO:0007669"/>
    <property type="project" value="InterPro"/>
</dbReference>
<organism evidence="3 4">
    <name type="scientific">Circinella minor</name>
    <dbReference type="NCBI Taxonomy" id="1195481"/>
    <lineage>
        <taxon>Eukaryota</taxon>
        <taxon>Fungi</taxon>
        <taxon>Fungi incertae sedis</taxon>
        <taxon>Mucoromycota</taxon>
        <taxon>Mucoromycotina</taxon>
        <taxon>Mucoromycetes</taxon>
        <taxon>Mucorales</taxon>
        <taxon>Lichtheimiaceae</taxon>
        <taxon>Circinella</taxon>
    </lineage>
</organism>